<feature type="region of interest" description="Disordered" evidence="1">
    <location>
        <begin position="248"/>
        <end position="282"/>
    </location>
</feature>
<name>A0AAV7NJE3_PLEWA</name>
<evidence type="ECO:0000313" key="2">
    <source>
        <dbReference type="EMBL" id="KAJ1115045.1"/>
    </source>
</evidence>
<dbReference type="AlphaFoldDB" id="A0AAV7NJE3"/>
<dbReference type="InterPro" id="IPR050952">
    <property type="entry name" value="TRIM-NHL_E3_ligases"/>
</dbReference>
<keyword evidence="3" id="KW-1185">Reference proteome</keyword>
<dbReference type="GO" id="GO:0043161">
    <property type="term" value="P:proteasome-mediated ubiquitin-dependent protein catabolic process"/>
    <property type="evidence" value="ECO:0007669"/>
    <property type="project" value="TreeGrafter"/>
</dbReference>
<sequence length="610" mass="68558">MGEAAQRSKSEMKKHIDWLELNIHNIRECRQKMDEELEMCQTADSSIRLYIGRYVKKATVHLLEMQSTACETLDMVKKQNMEKYRSLEKVLQRQSDQAMSTKDLVLKVMEMGKCYDKMSMEDILRGWVQDVKFCTPEKLDLEIPKLTLLIDEMDISSINLFNLEYSELQSEDAEESYSEEGSVSTTDSFANSVSSANITSNDSSTETGDSLLVEDGVNLDSLLPAEEGVDTVTTSNCSTMEDSLFTGDSISSGATSATGDLCSPGNTLETENTQPSENDVPSFSRTFEQLSKSDRYDFSDDMWDEWDDVYYLDSDDSLDESDIFDSDSSEWSYKNEYDWVVNRKPPPINYEAEFICSFRVNQLPNSGTPKITGIAVLDSGCVIMADEKNEDVKIFSRNGNLSKRIILPEVRGQPPPCGITICGNTLVCSAGCYLIFMTLRGKQLHNVKLRGQQSQYAITSYRSDYVAVSEGTCCTLALYEVSGHFLGRVEPTGYNGGKFLFVAVNSQEVFIVSDFFNKTIVLFRKSGDIVNVLDTCTPLLREPFHVCVDGNDHIFVVDQDRVLEFTPDGVFGRVALRADKMAEYPRVIAVDNDGYLIVIQKKNHAKIFHL</sequence>
<dbReference type="GO" id="GO:0061630">
    <property type="term" value="F:ubiquitin protein ligase activity"/>
    <property type="evidence" value="ECO:0007669"/>
    <property type="project" value="TreeGrafter"/>
</dbReference>
<evidence type="ECO:0000313" key="3">
    <source>
        <dbReference type="Proteomes" id="UP001066276"/>
    </source>
</evidence>
<dbReference type="SUPFAM" id="SSF101898">
    <property type="entry name" value="NHL repeat"/>
    <property type="match status" value="1"/>
</dbReference>
<dbReference type="GO" id="GO:0000209">
    <property type="term" value="P:protein polyubiquitination"/>
    <property type="evidence" value="ECO:0007669"/>
    <property type="project" value="TreeGrafter"/>
</dbReference>
<dbReference type="PANTHER" id="PTHR24104">
    <property type="entry name" value="E3 UBIQUITIN-PROTEIN LIGASE NHLRC1-RELATED"/>
    <property type="match status" value="1"/>
</dbReference>
<dbReference type="Proteomes" id="UP001066276">
    <property type="component" value="Chromosome 8"/>
</dbReference>
<accession>A0AAV7NJE3</accession>
<evidence type="ECO:0000256" key="1">
    <source>
        <dbReference type="SAM" id="MobiDB-lite"/>
    </source>
</evidence>
<organism evidence="2 3">
    <name type="scientific">Pleurodeles waltl</name>
    <name type="common">Iberian ribbed newt</name>
    <dbReference type="NCBI Taxonomy" id="8319"/>
    <lineage>
        <taxon>Eukaryota</taxon>
        <taxon>Metazoa</taxon>
        <taxon>Chordata</taxon>
        <taxon>Craniata</taxon>
        <taxon>Vertebrata</taxon>
        <taxon>Euteleostomi</taxon>
        <taxon>Amphibia</taxon>
        <taxon>Batrachia</taxon>
        <taxon>Caudata</taxon>
        <taxon>Salamandroidea</taxon>
        <taxon>Salamandridae</taxon>
        <taxon>Pleurodelinae</taxon>
        <taxon>Pleurodeles</taxon>
    </lineage>
</organism>
<dbReference type="Gene3D" id="2.120.10.30">
    <property type="entry name" value="TolB, C-terminal domain"/>
    <property type="match status" value="1"/>
</dbReference>
<comment type="caution">
    <text evidence="2">The sequence shown here is derived from an EMBL/GenBank/DDBJ whole genome shotgun (WGS) entry which is preliminary data.</text>
</comment>
<dbReference type="PANTHER" id="PTHR24104:SF25">
    <property type="entry name" value="PROTEIN LIN-41"/>
    <property type="match status" value="1"/>
</dbReference>
<dbReference type="GO" id="GO:0008270">
    <property type="term" value="F:zinc ion binding"/>
    <property type="evidence" value="ECO:0007669"/>
    <property type="project" value="UniProtKB-KW"/>
</dbReference>
<dbReference type="EMBL" id="JANPWB010000012">
    <property type="protein sequence ID" value="KAJ1115045.1"/>
    <property type="molecule type" value="Genomic_DNA"/>
</dbReference>
<proteinExistence type="predicted"/>
<protein>
    <submittedName>
        <fullName evidence="2">Uncharacterized protein</fullName>
    </submittedName>
</protein>
<reference evidence="2" key="1">
    <citation type="journal article" date="2022" name="bioRxiv">
        <title>Sequencing and chromosome-scale assembly of the giantPleurodeles waltlgenome.</title>
        <authorList>
            <person name="Brown T."/>
            <person name="Elewa A."/>
            <person name="Iarovenko S."/>
            <person name="Subramanian E."/>
            <person name="Araus A.J."/>
            <person name="Petzold A."/>
            <person name="Susuki M."/>
            <person name="Suzuki K.-i.T."/>
            <person name="Hayashi T."/>
            <person name="Toyoda A."/>
            <person name="Oliveira C."/>
            <person name="Osipova E."/>
            <person name="Leigh N.D."/>
            <person name="Simon A."/>
            <person name="Yun M.H."/>
        </authorList>
    </citation>
    <scope>NUCLEOTIDE SEQUENCE</scope>
    <source>
        <strain evidence="2">20211129_DDA</strain>
        <tissue evidence="2">Liver</tissue>
    </source>
</reference>
<gene>
    <name evidence="2" type="ORF">NDU88_003273</name>
</gene>
<dbReference type="InterPro" id="IPR011042">
    <property type="entry name" value="6-blade_b-propeller_TolB-like"/>
</dbReference>